<dbReference type="OrthoDB" id="7051771at2"/>
<evidence type="ECO:0000256" key="6">
    <source>
        <dbReference type="ARBA" id="ARBA00023136"/>
    </source>
</evidence>
<feature type="transmembrane region" description="Helical" evidence="8">
    <location>
        <begin position="264"/>
        <end position="285"/>
    </location>
</feature>
<gene>
    <name evidence="10" type="ORF">A6035_15950</name>
</gene>
<dbReference type="RefSeq" id="WP_108848781.1">
    <property type="nucleotide sequence ID" value="NZ_CP015449.1"/>
</dbReference>
<evidence type="ECO:0000256" key="5">
    <source>
        <dbReference type="ARBA" id="ARBA00022989"/>
    </source>
</evidence>
<proteinExistence type="inferred from homology"/>
<dbReference type="Gene3D" id="1.20.1640.10">
    <property type="entry name" value="Multidrug efflux transporter AcrB transmembrane domain"/>
    <property type="match status" value="2"/>
</dbReference>
<comment type="subcellular location">
    <subcellularLocation>
        <location evidence="1">Cell membrane</location>
        <topology evidence="1">Multi-pass membrane protein</topology>
    </subcellularLocation>
</comment>
<dbReference type="PANTHER" id="PTHR33406">
    <property type="entry name" value="MEMBRANE PROTEIN MJ1562-RELATED"/>
    <property type="match status" value="1"/>
</dbReference>
<feature type="transmembrane region" description="Helical" evidence="8">
    <location>
        <begin position="213"/>
        <end position="232"/>
    </location>
</feature>
<feature type="transmembrane region" description="Helical" evidence="8">
    <location>
        <begin position="639"/>
        <end position="659"/>
    </location>
</feature>
<dbReference type="GO" id="GO:0005886">
    <property type="term" value="C:plasma membrane"/>
    <property type="evidence" value="ECO:0007669"/>
    <property type="project" value="UniProtKB-SubCell"/>
</dbReference>
<evidence type="ECO:0000256" key="1">
    <source>
        <dbReference type="ARBA" id="ARBA00004651"/>
    </source>
</evidence>
<feature type="region of interest" description="Disordered" evidence="7">
    <location>
        <begin position="802"/>
        <end position="836"/>
    </location>
</feature>
<dbReference type="PANTHER" id="PTHR33406:SF11">
    <property type="entry name" value="MEMBRANE PROTEIN SCO6666-RELATED"/>
    <property type="match status" value="1"/>
</dbReference>
<accession>A0A2S1RAV8</accession>
<evidence type="ECO:0000259" key="9">
    <source>
        <dbReference type="PROSITE" id="PS50156"/>
    </source>
</evidence>
<dbReference type="InterPro" id="IPR050545">
    <property type="entry name" value="Mycobact_MmpL"/>
</dbReference>
<keyword evidence="6 8" id="KW-0472">Membrane</keyword>
<dbReference type="AlphaFoldDB" id="A0A2S1RAV8"/>
<feature type="transmembrane region" description="Helical" evidence="8">
    <location>
        <begin position="237"/>
        <end position="258"/>
    </location>
</feature>
<protein>
    <submittedName>
        <fullName evidence="10">Multidrug RND transporter</fullName>
    </submittedName>
</protein>
<evidence type="ECO:0000256" key="2">
    <source>
        <dbReference type="ARBA" id="ARBA00010157"/>
    </source>
</evidence>
<dbReference type="SUPFAM" id="SSF82866">
    <property type="entry name" value="Multidrug efflux transporter AcrB transmembrane domain"/>
    <property type="match status" value="2"/>
</dbReference>
<keyword evidence="3" id="KW-1003">Cell membrane</keyword>
<name>A0A2S1RAV8_9ACTN</name>
<keyword evidence="11" id="KW-1185">Reference proteome</keyword>
<evidence type="ECO:0000256" key="8">
    <source>
        <dbReference type="SAM" id="Phobius"/>
    </source>
</evidence>
<feature type="transmembrane region" description="Helical" evidence="8">
    <location>
        <begin position="360"/>
        <end position="384"/>
    </location>
</feature>
<feature type="transmembrane region" description="Helical" evidence="8">
    <location>
        <begin position="721"/>
        <end position="744"/>
    </location>
</feature>
<feature type="transmembrane region" description="Helical" evidence="8">
    <location>
        <begin position="691"/>
        <end position="709"/>
    </location>
</feature>
<dbReference type="Proteomes" id="UP000244928">
    <property type="component" value="Chromosome"/>
</dbReference>
<dbReference type="InterPro" id="IPR000731">
    <property type="entry name" value="SSD"/>
</dbReference>
<feature type="compositionally biased region" description="Gly residues" evidence="7">
    <location>
        <begin position="825"/>
        <end position="836"/>
    </location>
</feature>
<feature type="transmembrane region" description="Helical" evidence="8">
    <location>
        <begin position="605"/>
        <end position="627"/>
    </location>
</feature>
<keyword evidence="5 8" id="KW-1133">Transmembrane helix</keyword>
<reference evidence="10 11" key="1">
    <citation type="submission" date="2016-04" db="EMBL/GenBank/DDBJ databases">
        <title>Complete genome sequence of Dietzia lutea YIM 80766T, a strain isolated from desert soil in Egypt.</title>
        <authorList>
            <person name="Zhao J."/>
            <person name="Hu B."/>
            <person name="Geng S."/>
            <person name="Nie Y."/>
            <person name="Tang Y."/>
        </authorList>
    </citation>
    <scope>NUCLEOTIDE SEQUENCE [LARGE SCALE GENOMIC DNA]</scope>
    <source>
        <strain evidence="10 11">YIM 80766</strain>
    </source>
</reference>
<organism evidence="10 11">
    <name type="scientific">Dietzia lutea</name>
    <dbReference type="NCBI Taxonomy" id="546160"/>
    <lineage>
        <taxon>Bacteria</taxon>
        <taxon>Bacillati</taxon>
        <taxon>Actinomycetota</taxon>
        <taxon>Actinomycetes</taxon>
        <taxon>Mycobacteriales</taxon>
        <taxon>Dietziaceae</taxon>
        <taxon>Dietzia</taxon>
    </lineage>
</organism>
<feature type="transmembrane region" description="Helical" evidence="8">
    <location>
        <begin position="332"/>
        <end position="354"/>
    </location>
</feature>
<dbReference type="KEGG" id="dlu:A6035_15950"/>
<dbReference type="PROSITE" id="PS50156">
    <property type="entry name" value="SSD"/>
    <property type="match status" value="1"/>
</dbReference>
<evidence type="ECO:0000256" key="7">
    <source>
        <dbReference type="SAM" id="MobiDB-lite"/>
    </source>
</evidence>
<keyword evidence="4 8" id="KW-0812">Transmembrane</keyword>
<evidence type="ECO:0000256" key="4">
    <source>
        <dbReference type="ARBA" id="ARBA00022692"/>
    </source>
</evidence>
<evidence type="ECO:0000313" key="10">
    <source>
        <dbReference type="EMBL" id="AWH93429.1"/>
    </source>
</evidence>
<evidence type="ECO:0000313" key="11">
    <source>
        <dbReference type="Proteomes" id="UP000244928"/>
    </source>
</evidence>
<feature type="transmembrane region" description="Helical" evidence="8">
    <location>
        <begin position="421"/>
        <end position="441"/>
    </location>
</feature>
<feature type="transmembrane region" description="Helical" evidence="8">
    <location>
        <begin position="579"/>
        <end position="598"/>
    </location>
</feature>
<evidence type="ECO:0000256" key="3">
    <source>
        <dbReference type="ARBA" id="ARBA00022475"/>
    </source>
</evidence>
<dbReference type="EMBL" id="CP015449">
    <property type="protein sequence ID" value="AWH93429.1"/>
    <property type="molecule type" value="Genomic_DNA"/>
</dbReference>
<dbReference type="Pfam" id="PF03176">
    <property type="entry name" value="MMPL"/>
    <property type="match status" value="3"/>
</dbReference>
<comment type="similarity">
    <text evidence="2">Belongs to the resistance-nodulation-cell division (RND) (TC 2.A.6) family. MmpL subfamily.</text>
</comment>
<dbReference type="InterPro" id="IPR004869">
    <property type="entry name" value="MMPL_dom"/>
</dbReference>
<sequence>MASFLYRIGRSAYLHRWRFIVAWLLIIAGMGTAAATLSQQTTSSFEIPGLESIETQEEIQERFPGSPSQLDAPTGTVVVRAPDGSTLTDPAVAEDVDAFLAEVRELDFLTGTEAIVNPVIAAEGMRQQMTEAKAAQGIPQEKIDADFAALSPLSEDETTGTLQLQFAAETTMNVETEDREAFADLVAEHQDGLTIAYSGNAFQTSEISATGEIIGIAVAAVILTITFGSLIAAGLPLLVGVVGVGIGIAGIFAATSFTDTISNFTPTLASMIGLAVGIDYALFIVSRFRTELVKHIGGNDLEPRELAQQLKTIPFRERAHLAGLAVGKAGSAVVFAGLTVLIALAALSIINIPFLTAMALSAAATVAVAVFVAITLLPAVLGAVGTKVFGARVPVVKAPDPEDEKPTMGLTWVRRVRKHPILHAVVGVVLLGLLAIPAAQLRLAMPSDGTMSPGTPNRTAYDLTAEAFGPGRNAPMIALVDTLEVPAEERPAAWATAVENIQAVDGVGNAQITEPNEAGDAAQVLITPEYGATDEQAATVLDNIRAGIGEFEQQTGGTYSVTGVTPIYEDISERLSEVLLPYIGIVLALAFILLMLVFRSIWVPLIAALGFGLSVAATFGLTVALWQEGWGGIISDPQPIISFLPIILIGIVFGLAMDYQVFLVTRMREGWVHGKTAQNAVANGFKHGARVVTAAALIMTSVFAAFMTIDEQFIKVMGFALAVAVLFDAFVVRMTIIPAVMFLLGENAWKIPRWLDRILPSVDVEGSALEDVGADGSRGAGDRAGEGDDDEVVHADALAVGRHSAETVSDQSPGAGRHELDGDTDGGGGVGTRADG</sequence>
<feature type="domain" description="SSD" evidence="9">
    <location>
        <begin position="230"/>
        <end position="383"/>
    </location>
</feature>